<dbReference type="Proteomes" id="UP000326994">
    <property type="component" value="Unassembled WGS sequence"/>
</dbReference>
<dbReference type="NCBIfam" id="TIGR00229">
    <property type="entry name" value="sensory_box"/>
    <property type="match status" value="7"/>
</dbReference>
<protein>
    <recommendedName>
        <fullName evidence="2">histidine kinase</fullName>
        <ecNumber evidence="2">2.7.13.3</ecNumber>
    </recommendedName>
</protein>
<dbReference type="RefSeq" id="WP_151893468.1">
    <property type="nucleotide sequence ID" value="NZ_BKCF01000001.1"/>
</dbReference>
<dbReference type="Gene3D" id="3.30.450.20">
    <property type="entry name" value="PAS domain"/>
    <property type="match status" value="10"/>
</dbReference>
<dbReference type="InterPro" id="IPR036890">
    <property type="entry name" value="HATPase_C_sf"/>
</dbReference>
<dbReference type="GO" id="GO:0004673">
    <property type="term" value="F:protein histidine kinase activity"/>
    <property type="evidence" value="ECO:0007669"/>
    <property type="project" value="UniProtKB-EC"/>
</dbReference>
<dbReference type="InterPro" id="IPR035965">
    <property type="entry name" value="PAS-like_dom_sf"/>
</dbReference>
<dbReference type="EC" id="2.7.13.3" evidence="2"/>
<feature type="domain" description="PAC" evidence="9">
    <location>
        <begin position="700"/>
        <end position="752"/>
    </location>
</feature>
<dbReference type="CDD" id="cd00130">
    <property type="entry name" value="PAS"/>
    <property type="match status" value="9"/>
</dbReference>
<organism evidence="10 11">
    <name type="scientific">Patiriisocius marinistellae</name>
    <dbReference type="NCBI Taxonomy" id="2494560"/>
    <lineage>
        <taxon>Bacteria</taxon>
        <taxon>Pseudomonadati</taxon>
        <taxon>Bacteroidota</taxon>
        <taxon>Flavobacteriia</taxon>
        <taxon>Flavobacteriales</taxon>
        <taxon>Flavobacteriaceae</taxon>
        <taxon>Patiriisocius</taxon>
    </lineage>
</organism>
<comment type="catalytic activity">
    <reaction evidence="1">
        <text>ATP + protein L-histidine = ADP + protein N-phospho-L-histidine.</text>
        <dbReference type="EC" id="2.7.13.3"/>
    </reaction>
</comment>
<dbReference type="Gene3D" id="1.10.287.130">
    <property type="match status" value="1"/>
</dbReference>
<dbReference type="Pfam" id="PF08448">
    <property type="entry name" value="PAS_4"/>
    <property type="match status" value="1"/>
</dbReference>
<feature type="transmembrane region" description="Helical" evidence="6">
    <location>
        <begin position="12"/>
        <end position="30"/>
    </location>
</feature>
<dbReference type="InterPro" id="IPR000700">
    <property type="entry name" value="PAS-assoc_C"/>
</dbReference>
<keyword evidence="11" id="KW-1185">Reference proteome</keyword>
<feature type="domain" description="PAS" evidence="8">
    <location>
        <begin position="746"/>
        <end position="799"/>
    </location>
</feature>
<dbReference type="PROSITE" id="PS50112">
    <property type="entry name" value="PAS"/>
    <property type="match status" value="5"/>
</dbReference>
<dbReference type="SMART" id="SM00091">
    <property type="entry name" value="PAS"/>
    <property type="match status" value="9"/>
</dbReference>
<evidence type="ECO:0000256" key="3">
    <source>
        <dbReference type="ARBA" id="ARBA00022553"/>
    </source>
</evidence>
<keyword evidence="6" id="KW-0812">Transmembrane</keyword>
<dbReference type="InterPro" id="IPR013655">
    <property type="entry name" value="PAS_fold_3"/>
</dbReference>
<dbReference type="InterPro" id="IPR013767">
    <property type="entry name" value="PAS_fold"/>
</dbReference>
<evidence type="ECO:0000259" key="8">
    <source>
        <dbReference type="PROSITE" id="PS50112"/>
    </source>
</evidence>
<name>A0A5J4FT40_9FLAO</name>
<dbReference type="Gene3D" id="2.10.70.100">
    <property type="match status" value="2"/>
</dbReference>
<evidence type="ECO:0000256" key="1">
    <source>
        <dbReference type="ARBA" id="ARBA00000085"/>
    </source>
</evidence>
<dbReference type="Pfam" id="PF00989">
    <property type="entry name" value="PAS"/>
    <property type="match status" value="1"/>
</dbReference>
<feature type="transmembrane region" description="Helical" evidence="6">
    <location>
        <begin position="171"/>
        <end position="193"/>
    </location>
</feature>
<dbReference type="SMART" id="SM00086">
    <property type="entry name" value="PAC"/>
    <property type="match status" value="10"/>
</dbReference>
<comment type="caution">
    <text evidence="10">The sequence shown here is derived from an EMBL/GenBank/DDBJ whole genome shotgun (WGS) entry which is preliminary data.</text>
</comment>
<keyword evidence="4" id="KW-0808">Transferase</keyword>
<dbReference type="EMBL" id="BKCF01000001">
    <property type="protein sequence ID" value="GEQ85557.1"/>
    <property type="molecule type" value="Genomic_DNA"/>
</dbReference>
<dbReference type="Pfam" id="PF08447">
    <property type="entry name" value="PAS_3"/>
    <property type="match status" value="5"/>
</dbReference>
<dbReference type="Pfam" id="PF13426">
    <property type="entry name" value="PAS_9"/>
    <property type="match status" value="3"/>
</dbReference>
<keyword evidence="6" id="KW-1133">Transmembrane helix</keyword>
<feature type="domain" description="PAC" evidence="9">
    <location>
        <begin position="572"/>
        <end position="624"/>
    </location>
</feature>
<feature type="domain" description="PAS" evidence="8">
    <location>
        <begin position="1262"/>
        <end position="1308"/>
    </location>
</feature>
<proteinExistence type="predicted"/>
<evidence type="ECO:0000259" key="9">
    <source>
        <dbReference type="PROSITE" id="PS50113"/>
    </source>
</evidence>
<feature type="domain" description="PAS" evidence="8">
    <location>
        <begin position="484"/>
        <end position="539"/>
    </location>
</feature>
<dbReference type="GO" id="GO:0006355">
    <property type="term" value="P:regulation of DNA-templated transcription"/>
    <property type="evidence" value="ECO:0007669"/>
    <property type="project" value="InterPro"/>
</dbReference>
<dbReference type="InterPro" id="IPR013656">
    <property type="entry name" value="PAS_4"/>
</dbReference>
<feature type="domain" description="PAS" evidence="8">
    <location>
        <begin position="1001"/>
        <end position="1056"/>
    </location>
</feature>
<evidence type="ECO:0000256" key="4">
    <source>
        <dbReference type="ARBA" id="ARBA00022679"/>
    </source>
</evidence>
<evidence type="ECO:0000313" key="10">
    <source>
        <dbReference type="EMBL" id="GEQ85557.1"/>
    </source>
</evidence>
<dbReference type="Pfam" id="PF02518">
    <property type="entry name" value="HATPase_c"/>
    <property type="match status" value="1"/>
</dbReference>
<feature type="domain" description="PAC" evidence="9">
    <location>
        <begin position="1089"/>
        <end position="1141"/>
    </location>
</feature>
<evidence type="ECO:0000256" key="6">
    <source>
        <dbReference type="SAM" id="Phobius"/>
    </source>
</evidence>
<keyword evidence="3" id="KW-0597">Phosphoprotein</keyword>
<dbReference type="SUPFAM" id="SSF55874">
    <property type="entry name" value="ATPase domain of HSP90 chaperone/DNA topoisomerase II/histidine kinase"/>
    <property type="match status" value="1"/>
</dbReference>
<gene>
    <name evidence="10" type="ORF">ULMS_10650</name>
</gene>
<dbReference type="SUPFAM" id="SSF55785">
    <property type="entry name" value="PYP-like sensor domain (PAS domain)"/>
    <property type="match status" value="10"/>
</dbReference>
<sequence>MKNLAKSIQKRYLPFIIALLCTVIAMFFIVKRNVDLQENCISVINKANKQLVLSHDITKTMFLLDADLSTPLKIKNLNALKNVTKELEKTHNYLINNAKSSNDKIYSLLKESELHLKKVTSFSRNILVNPEPLSVKENMSDVVETETLYTSIMDAVVVEYLNESNSILKNLIYTITFLVLFVLLIATGGYYFVIGPSFKLLFEKNEELSFSSNKLKTSLDELSKVKINLEKKEAHNKIFIEQAPTSIAMLDQNMCYIAVSKKWISDFKMGDEDVIGRCHYELFPEIGEEWKTIHKKCLNGAIDVCDEAPFIRKDGSVQWIFWDVRPWYVSEEIIGGLIMHTGDITQIKENEEERLHIEKILEKTNAIARIGTWDIDFSKGTIFWSKVVREIHEAPENFVPDLKTAINFFKEGDSRDAIEKAVNEALENGTPYDLEVELVTLKGNILWTRATGQTEIVDGKCVRIFGVFQDIDKIKKSNLALDIAHKQLKAILNSGPIGIISTSKDGLINHINYGAEQMLGYSASELVGLYGVEKLHPKEEIKRFFVDLAEKFGLETEEFDFYSEIAKNEFSDTREWTFIRKDGSTFPVQLTITAIKDENGKQIGLLGVSLDISERKKAKEDLLRKNHLLNFAEEITMMGHWQWDTVLDKVIWSDNLYKMFELDKGTVDLKFNSYFNFVHPDDKELVTEYFQKSTNDKRFYSFTHRIITTTGKVKTVRLLGKVFTDNNDDVVEMIGTGQDITHLKMAENKFKGLLESAPDAMVIINEKGIMQLINKEAESLFGYSSIELLESSAEILFPKRLTPYFNRYLNVYYGNSKIKAVGIEKESYGINKNGDEFPVNITLNSIETEDGLLVSAAIRDITLQKRAKNELLKKNQLLNFAERITKMGNWQWDLKSDTLIWSSNLYRIFDIEESTALTFNTYFNFVHEEDIDEVTANIKQSLKGELFKEIVHRIVLKDGTEKVIRLLAVANSTIEDEITEMIGSCQDITEVKAAENELFDAYAQLEAIFNSGSMAIVSIDNDGIINHFNHGAEVLLGYSSSEMVGLQFPEVYHLEDELLAFKEDIAKRYGKDTSNFSPYLELAKNNVSDTREWTFRRKDGSTFPVELTLTAINNKDGDKIGFLAVASDISNRKKAQDELLRKNEILNFAEEITLMGNFQTHLINKTTQWSSNLYNIFEIEKNTNITFNKFIKYIHPEDRERVIEHMNNTVNNKRFDGIVHRIQLANGTIKTVQLLGQVVIDNNGVVTEVIGTYQDVTAQKMAENKFRGLLESAPDAMVIVNEAGKIQLINKQAEKLFGYSSLELLEKSAGKLIPKRFYEDYKAYLDNYYGSPVYSAVGVERELFGVDKDGREIPIQISLSPLHTEEGLLVSAAIRDITIQKIAEYELLGKNQLLSFAEQITMMGNWQWDLTTNRVKWSTSLYKIFDVDESEDLTIDTYLGFIHPEDKCLVDEKIQESLNGKLFNKVIHRIVLKNGIIKTVQLLAVITTTNGGDVTEMIGTCQDITQQQMDELKIIQANEKLEILTQRLTGQNKQLAEFAHISSHNLRSPVSNLNALLHLYHTSNNDGDKKEVFEKFEIVIEHLTSTLNTLIEALKTKKQDEKKLEKLNFEDVLNKTKEIISEKIINAKAIITSDFSEISQIDYHKTYLESIFLNLLTNAIKYRSSERLPEIHIKTESLEGKIILTFRDNGLGIDLKKHGLKLFGLNKTFHRHPEAKGVGLYLTKIQVNSMGDKIFAKSKVGKGSIFTVIFNLNTYGKSL</sequence>
<dbReference type="InterPro" id="IPR005467">
    <property type="entry name" value="His_kinase_dom"/>
</dbReference>
<evidence type="ECO:0000313" key="11">
    <source>
        <dbReference type="Proteomes" id="UP000326994"/>
    </source>
</evidence>
<dbReference type="PANTHER" id="PTHR43304:SF1">
    <property type="entry name" value="PAC DOMAIN-CONTAINING PROTEIN"/>
    <property type="match status" value="1"/>
</dbReference>
<feature type="domain" description="Histidine kinase" evidence="7">
    <location>
        <begin position="1541"/>
        <end position="1754"/>
    </location>
</feature>
<evidence type="ECO:0000256" key="5">
    <source>
        <dbReference type="ARBA" id="ARBA00022777"/>
    </source>
</evidence>
<accession>A0A5J4FT40</accession>
<evidence type="ECO:0000256" key="2">
    <source>
        <dbReference type="ARBA" id="ARBA00012438"/>
    </source>
</evidence>
<keyword evidence="6" id="KW-0472">Membrane</keyword>
<dbReference type="SMART" id="SM00387">
    <property type="entry name" value="HATPase_c"/>
    <property type="match status" value="1"/>
</dbReference>
<feature type="domain" description="PAC" evidence="9">
    <location>
        <begin position="948"/>
        <end position="1000"/>
    </location>
</feature>
<dbReference type="PANTHER" id="PTHR43304">
    <property type="entry name" value="PHYTOCHROME-LIKE PROTEIN CPH1"/>
    <property type="match status" value="1"/>
</dbReference>
<dbReference type="InterPro" id="IPR052162">
    <property type="entry name" value="Sensor_kinase/Photoreceptor"/>
</dbReference>
<keyword evidence="5" id="KW-0418">Kinase</keyword>
<reference evidence="10 11" key="1">
    <citation type="submission" date="2019-08" db="EMBL/GenBank/DDBJ databases">
        <title>Ulvibacter marinistellae sp. nov., isolated from a starfish, Patiria pectinifera.</title>
        <authorList>
            <person name="Kawano K."/>
            <person name="Ushijima N."/>
            <person name="Kihara M."/>
            <person name="Itoh H."/>
        </authorList>
    </citation>
    <scope>NUCLEOTIDE SEQUENCE [LARGE SCALE GENOMIC DNA]</scope>
    <source>
        <strain evidence="10 11">KK4</strain>
    </source>
</reference>
<evidence type="ECO:0000259" key="7">
    <source>
        <dbReference type="PROSITE" id="PS50109"/>
    </source>
</evidence>
<dbReference type="InterPro" id="IPR000014">
    <property type="entry name" value="PAS"/>
</dbReference>
<feature type="domain" description="PAC" evidence="9">
    <location>
        <begin position="1337"/>
        <end position="1389"/>
    </location>
</feature>
<dbReference type="PROSITE" id="PS50113">
    <property type="entry name" value="PAC"/>
    <property type="match status" value="6"/>
</dbReference>
<feature type="domain" description="PAS" evidence="8">
    <location>
        <begin position="893"/>
        <end position="945"/>
    </location>
</feature>
<dbReference type="OrthoDB" id="5522855at2"/>
<feature type="domain" description="PAC" evidence="9">
    <location>
        <begin position="1213"/>
        <end position="1268"/>
    </location>
</feature>
<dbReference type="PROSITE" id="PS50109">
    <property type="entry name" value="HIS_KIN"/>
    <property type="match status" value="1"/>
</dbReference>
<dbReference type="InterPro" id="IPR003594">
    <property type="entry name" value="HATPase_dom"/>
</dbReference>
<dbReference type="Gene3D" id="3.30.565.10">
    <property type="entry name" value="Histidine kinase-like ATPase, C-terminal domain"/>
    <property type="match status" value="1"/>
</dbReference>
<dbReference type="InterPro" id="IPR001610">
    <property type="entry name" value="PAC"/>
</dbReference>